<evidence type="ECO:0000313" key="2">
    <source>
        <dbReference type="Proteomes" id="UP000326912"/>
    </source>
</evidence>
<reference evidence="1 2" key="1">
    <citation type="submission" date="2019-10" db="EMBL/GenBank/DDBJ databases">
        <title>Dictyobacter vulcani sp. nov., within the class Ktedonobacteria, isolated from soil of volcanic Mt. Zao.</title>
        <authorList>
            <person name="Zheng Y."/>
            <person name="Wang C.M."/>
            <person name="Sakai Y."/>
            <person name="Abe K."/>
            <person name="Yokota A."/>
            <person name="Yabe S."/>
        </authorList>
    </citation>
    <scope>NUCLEOTIDE SEQUENCE [LARGE SCALE GENOMIC DNA]</scope>
    <source>
        <strain evidence="1 2">W12</strain>
    </source>
</reference>
<gene>
    <name evidence="1" type="ORF">KDW_10090</name>
</gene>
<protein>
    <submittedName>
        <fullName evidence="1">Uncharacterized protein</fullName>
    </submittedName>
</protein>
<proteinExistence type="predicted"/>
<dbReference type="AlphaFoldDB" id="A0A5J4KK90"/>
<dbReference type="RefSeq" id="WP_233097615.1">
    <property type="nucleotide sequence ID" value="NZ_BKZW01000001.1"/>
</dbReference>
<comment type="caution">
    <text evidence="1">The sequence shown here is derived from an EMBL/GenBank/DDBJ whole genome shotgun (WGS) entry which is preliminary data.</text>
</comment>
<evidence type="ECO:0000313" key="1">
    <source>
        <dbReference type="EMBL" id="GER86847.1"/>
    </source>
</evidence>
<sequence>MSKNVETHVQAIAIFGLDFTSAPSLRKPITCMCCQLESTTLIVEDSQLFPDFTTL</sequence>
<keyword evidence="2" id="KW-1185">Reference proteome</keyword>
<dbReference type="Proteomes" id="UP000326912">
    <property type="component" value="Unassembled WGS sequence"/>
</dbReference>
<accession>A0A5J4KK90</accession>
<dbReference type="EMBL" id="BKZW01000001">
    <property type="protein sequence ID" value="GER86847.1"/>
    <property type="molecule type" value="Genomic_DNA"/>
</dbReference>
<organism evidence="1 2">
    <name type="scientific">Dictyobacter vulcani</name>
    <dbReference type="NCBI Taxonomy" id="2607529"/>
    <lineage>
        <taxon>Bacteria</taxon>
        <taxon>Bacillati</taxon>
        <taxon>Chloroflexota</taxon>
        <taxon>Ktedonobacteria</taxon>
        <taxon>Ktedonobacterales</taxon>
        <taxon>Dictyobacteraceae</taxon>
        <taxon>Dictyobacter</taxon>
    </lineage>
</organism>
<name>A0A5J4KK90_9CHLR</name>